<dbReference type="Pfam" id="PF02909">
    <property type="entry name" value="TetR_C_1"/>
    <property type="match status" value="1"/>
</dbReference>
<organism evidence="6 7">
    <name type="scientific">Mycolicibacterium aurum</name>
    <name type="common">Mycobacterium aurum</name>
    <dbReference type="NCBI Taxonomy" id="1791"/>
    <lineage>
        <taxon>Bacteria</taxon>
        <taxon>Bacillati</taxon>
        <taxon>Actinomycetota</taxon>
        <taxon>Actinomycetes</taxon>
        <taxon>Mycobacteriales</taxon>
        <taxon>Mycobacteriaceae</taxon>
        <taxon>Mycolicibacterium</taxon>
    </lineage>
</organism>
<dbReference type="EMBL" id="LR134356">
    <property type="protein sequence ID" value="VEG51549.1"/>
    <property type="molecule type" value="Genomic_DNA"/>
</dbReference>
<dbReference type="PANTHER" id="PTHR30055">
    <property type="entry name" value="HTH-TYPE TRANSCRIPTIONAL REGULATOR RUTR"/>
    <property type="match status" value="1"/>
</dbReference>
<dbReference type="GO" id="GO:0045892">
    <property type="term" value="P:negative regulation of DNA-templated transcription"/>
    <property type="evidence" value="ECO:0007669"/>
    <property type="project" value="InterPro"/>
</dbReference>
<dbReference type="SUPFAM" id="SSF46689">
    <property type="entry name" value="Homeodomain-like"/>
    <property type="match status" value="1"/>
</dbReference>
<evidence type="ECO:0000256" key="3">
    <source>
        <dbReference type="ARBA" id="ARBA00023163"/>
    </source>
</evidence>
<dbReference type="Pfam" id="PF00440">
    <property type="entry name" value="TetR_N"/>
    <property type="match status" value="1"/>
</dbReference>
<dbReference type="InterPro" id="IPR009057">
    <property type="entry name" value="Homeodomain-like_sf"/>
</dbReference>
<gene>
    <name evidence="6" type="ORF">NCTC10437_00659</name>
</gene>
<keyword evidence="3" id="KW-0804">Transcription</keyword>
<reference evidence="6 7" key="1">
    <citation type="submission" date="2018-12" db="EMBL/GenBank/DDBJ databases">
        <authorList>
            <consortium name="Pathogen Informatics"/>
        </authorList>
    </citation>
    <scope>NUCLEOTIDE SEQUENCE [LARGE SCALE GENOMIC DNA]</scope>
    <source>
        <strain evidence="6 7">NCTC10437</strain>
    </source>
</reference>
<evidence type="ECO:0000313" key="6">
    <source>
        <dbReference type="EMBL" id="VEG51549.1"/>
    </source>
</evidence>
<dbReference type="SUPFAM" id="SSF48498">
    <property type="entry name" value="Tetracyclin repressor-like, C-terminal domain"/>
    <property type="match status" value="1"/>
</dbReference>
<proteinExistence type="predicted"/>
<dbReference type="STRING" id="1791.GCA_001049355_02434"/>
<evidence type="ECO:0000259" key="5">
    <source>
        <dbReference type="PROSITE" id="PS50977"/>
    </source>
</evidence>
<name>A0A448IGJ5_MYCAU</name>
<protein>
    <submittedName>
        <fullName evidence="6">TetR family transcriptional regulator</fullName>
    </submittedName>
</protein>
<dbReference type="InterPro" id="IPR001647">
    <property type="entry name" value="HTH_TetR"/>
</dbReference>
<dbReference type="GO" id="GO:0003700">
    <property type="term" value="F:DNA-binding transcription factor activity"/>
    <property type="evidence" value="ECO:0007669"/>
    <property type="project" value="TreeGrafter"/>
</dbReference>
<accession>A0A448IGJ5</accession>
<dbReference type="PANTHER" id="PTHR30055:SF151">
    <property type="entry name" value="TRANSCRIPTIONAL REGULATORY PROTEIN"/>
    <property type="match status" value="1"/>
</dbReference>
<keyword evidence="7" id="KW-1185">Reference proteome</keyword>
<dbReference type="Gene3D" id="1.10.357.10">
    <property type="entry name" value="Tetracycline Repressor, domain 2"/>
    <property type="match status" value="1"/>
</dbReference>
<dbReference type="KEGG" id="mauu:NCTC10437_00659"/>
<feature type="domain" description="HTH tetR-type" evidence="5">
    <location>
        <begin position="14"/>
        <end position="74"/>
    </location>
</feature>
<evidence type="ECO:0000256" key="1">
    <source>
        <dbReference type="ARBA" id="ARBA00023015"/>
    </source>
</evidence>
<feature type="DNA-binding region" description="H-T-H motif" evidence="4">
    <location>
        <begin position="37"/>
        <end position="56"/>
    </location>
</feature>
<dbReference type="InterPro" id="IPR036271">
    <property type="entry name" value="Tet_transcr_reg_TetR-rel_C_sf"/>
</dbReference>
<dbReference type="AlphaFoldDB" id="A0A448IGJ5"/>
<dbReference type="OrthoDB" id="4427109at2"/>
<dbReference type="Gene3D" id="1.10.10.60">
    <property type="entry name" value="Homeodomain-like"/>
    <property type="match status" value="1"/>
</dbReference>
<keyword evidence="1" id="KW-0805">Transcription regulation</keyword>
<keyword evidence="2 4" id="KW-0238">DNA-binding</keyword>
<dbReference type="PROSITE" id="PS50977">
    <property type="entry name" value="HTH_TETR_2"/>
    <property type="match status" value="1"/>
</dbReference>
<evidence type="ECO:0000256" key="2">
    <source>
        <dbReference type="ARBA" id="ARBA00023125"/>
    </source>
</evidence>
<dbReference type="InterPro" id="IPR050109">
    <property type="entry name" value="HTH-type_TetR-like_transc_reg"/>
</dbReference>
<dbReference type="Proteomes" id="UP000279306">
    <property type="component" value="Chromosome"/>
</dbReference>
<dbReference type="RefSeq" id="WP_048632329.1">
    <property type="nucleotide sequence ID" value="NZ_CVQQ01000006.1"/>
</dbReference>
<evidence type="ECO:0000256" key="4">
    <source>
        <dbReference type="PROSITE-ProRule" id="PRU00335"/>
    </source>
</evidence>
<dbReference type="InterPro" id="IPR004111">
    <property type="entry name" value="Repressor_TetR_C"/>
</dbReference>
<sequence length="230" mass="24309">MAARIPASERRSDALSKERIVAAAIEILDADGEKALTFRALTARLATGAGAIYWHVADKDALLAATTDHVIAGALVDGLSGAEPGDAIRAIALGLFDAIDAHPWVGAHLARQPWQLAMVQIFEGVGRALHGLGVPDEALFDAGSALVNYILGVAGQNAANARLMPPGTDRDAVLGDITRRWLSYDADRYPFVHRVAPQLREHDDRDQFLAGIEIFLAGVAATQSGKSSGT</sequence>
<dbReference type="GO" id="GO:0000976">
    <property type="term" value="F:transcription cis-regulatory region binding"/>
    <property type="evidence" value="ECO:0007669"/>
    <property type="project" value="TreeGrafter"/>
</dbReference>
<evidence type="ECO:0000313" key="7">
    <source>
        <dbReference type="Proteomes" id="UP000279306"/>
    </source>
</evidence>